<keyword evidence="2" id="KW-0645">Protease</keyword>
<comment type="subcellular location">
    <subcellularLocation>
        <location evidence="1">Membrane</location>
    </subcellularLocation>
</comment>
<dbReference type="PROSITE" id="PS51178">
    <property type="entry name" value="PASTA"/>
    <property type="match status" value="1"/>
</dbReference>
<dbReference type="Pfam" id="PF03793">
    <property type="entry name" value="PASTA"/>
    <property type="match status" value="1"/>
</dbReference>
<dbReference type="GO" id="GO:0071555">
    <property type="term" value="P:cell wall organization"/>
    <property type="evidence" value="ECO:0007669"/>
    <property type="project" value="TreeGrafter"/>
</dbReference>
<dbReference type="Pfam" id="PF03717">
    <property type="entry name" value="PBP_dimer"/>
    <property type="match status" value="1"/>
</dbReference>
<evidence type="ECO:0000256" key="3">
    <source>
        <dbReference type="ARBA" id="ARBA00023136"/>
    </source>
</evidence>
<accession>A0A7K0KE41</accession>
<dbReference type="Pfam" id="PF00905">
    <property type="entry name" value="Transpeptidase"/>
    <property type="match status" value="1"/>
</dbReference>
<keyword evidence="2" id="KW-0121">Carboxypeptidase</keyword>
<dbReference type="PANTHER" id="PTHR30627:SF1">
    <property type="entry name" value="PEPTIDOGLYCAN D,D-TRANSPEPTIDASE FTSI"/>
    <property type="match status" value="1"/>
</dbReference>
<comment type="caution">
    <text evidence="6">The sequence shown here is derived from an EMBL/GenBank/DDBJ whole genome shotgun (WGS) entry which is preliminary data.</text>
</comment>
<dbReference type="SUPFAM" id="SSF56519">
    <property type="entry name" value="Penicillin binding protein dimerisation domain"/>
    <property type="match status" value="1"/>
</dbReference>
<keyword evidence="3 4" id="KW-0472">Membrane</keyword>
<dbReference type="Gene3D" id="3.40.710.10">
    <property type="entry name" value="DD-peptidase/beta-lactamase superfamily"/>
    <property type="match status" value="1"/>
</dbReference>
<feature type="domain" description="PASTA" evidence="5">
    <location>
        <begin position="669"/>
        <end position="727"/>
    </location>
</feature>
<dbReference type="PANTHER" id="PTHR30627">
    <property type="entry name" value="PEPTIDOGLYCAN D,D-TRANSPEPTIDASE"/>
    <property type="match status" value="1"/>
</dbReference>
<dbReference type="SUPFAM" id="SSF56601">
    <property type="entry name" value="beta-lactamase/transpeptidase-like"/>
    <property type="match status" value="1"/>
</dbReference>
<protein>
    <submittedName>
        <fullName evidence="6">Transpeptidase family protein</fullName>
    </submittedName>
</protein>
<sequence length="727" mass="80495">MSKFNNQKIMPRYSVICMLMTIISLGVLIKAGYIMTAKRDYWMKVADRVKRDNVVIQPVRGNILSCDGQLLASSLPEFKIFMDFQQLHDAGNDSLWDAKEKLICKGLHEIFPEQSPAEFKANLDKGRKKMSRHWPVWPYRINYNTYSEVLKLPVFNLTKFQSGFHCEELNARENPFGTLAERTVGDMYALKDGGRMPRCGLELSFDKLLRGTNGVGHRRKVLNKYLDIIDKEPVNGCDIITTIDVGIQDLAERAVIEELKQPEVNGDVGVAIVMEVKTGDIKAIVNIDKCYGPNGQIIYKEIKNHAVSDLMEPGSVFKPVSVMTALQDGMCDTSKIVDTGNGVWPMYGREMKDHNWRRGGYGVMNMATTLRVSSNIGVSRIIDEYYHNDPEKFVRGVYRSGIASDLHIPIVGASPAKIRMPKKNKRGEWLNWSNTALPWMSIGYESQVPPISTLAFYNAIANNGCMMQPRFVKASIQNGEVTEYPPQVVKGHTQIASPAVIKKMQVMLEHVVSEGLGKKAGSTSFKVAGKTGTAQISKGSVGYKSGMTHYLLSFAGYFPADNPKYSCIVCIQKGGLPASGGGMSGVVFHHIAEGIMAQSEGRDVRQARDSASVFVPQVKNGNILSADFVLSQLGIKTKRNYIANIANTSALWGQARSGTHYVDLVHQGVPSTKHVPNVMGMGARDAVYLMEQRGVKCRIIGRGKVVKQSLPPGKYIHRGETCTLTLE</sequence>
<dbReference type="InterPro" id="IPR001460">
    <property type="entry name" value="PCN-bd_Tpept"/>
</dbReference>
<dbReference type="InterPro" id="IPR036138">
    <property type="entry name" value="PBP_dimer_sf"/>
</dbReference>
<dbReference type="EMBL" id="VUNG01000009">
    <property type="protein sequence ID" value="MST84118.1"/>
    <property type="molecule type" value="Genomic_DNA"/>
</dbReference>
<dbReference type="AlphaFoldDB" id="A0A7K0KE41"/>
<reference evidence="6 7" key="1">
    <citation type="submission" date="2019-08" db="EMBL/GenBank/DDBJ databases">
        <title>In-depth cultivation of the pig gut microbiome towards novel bacterial diversity and tailored functional studies.</title>
        <authorList>
            <person name="Wylensek D."/>
            <person name="Hitch T.C.A."/>
            <person name="Clavel T."/>
        </authorList>
    </citation>
    <scope>NUCLEOTIDE SEQUENCE [LARGE SCALE GENOMIC DNA]</scope>
    <source>
        <strain evidence="6 7">LKV-178-WT-2A</strain>
    </source>
</reference>
<keyword evidence="2" id="KW-0378">Hydrolase</keyword>
<evidence type="ECO:0000256" key="1">
    <source>
        <dbReference type="ARBA" id="ARBA00004370"/>
    </source>
</evidence>
<organism evidence="6 7">
    <name type="scientific">Hallella mizrahii</name>
    <dbReference type="NCBI Taxonomy" id="2606637"/>
    <lineage>
        <taxon>Bacteria</taxon>
        <taxon>Pseudomonadati</taxon>
        <taxon>Bacteroidota</taxon>
        <taxon>Bacteroidia</taxon>
        <taxon>Bacteroidales</taxon>
        <taxon>Prevotellaceae</taxon>
        <taxon>Hallella</taxon>
    </lineage>
</organism>
<dbReference type="InterPro" id="IPR005311">
    <property type="entry name" value="PBP_dimer"/>
</dbReference>
<dbReference type="Gene3D" id="3.30.450.330">
    <property type="match status" value="1"/>
</dbReference>
<dbReference type="InterPro" id="IPR012338">
    <property type="entry name" value="Beta-lactam/transpept-like"/>
</dbReference>
<dbReference type="GO" id="GO:0004180">
    <property type="term" value="F:carboxypeptidase activity"/>
    <property type="evidence" value="ECO:0007669"/>
    <property type="project" value="UniProtKB-KW"/>
</dbReference>
<dbReference type="RefSeq" id="WP_154533701.1">
    <property type="nucleotide sequence ID" value="NZ_VUNG01000009.1"/>
</dbReference>
<evidence type="ECO:0000313" key="6">
    <source>
        <dbReference type="EMBL" id="MST84118.1"/>
    </source>
</evidence>
<keyword evidence="4" id="KW-0812">Transmembrane</keyword>
<proteinExistence type="predicted"/>
<dbReference type="GO" id="GO:0008658">
    <property type="term" value="F:penicillin binding"/>
    <property type="evidence" value="ECO:0007669"/>
    <property type="project" value="InterPro"/>
</dbReference>
<gene>
    <name evidence="6" type="ORF">FYJ73_05465</name>
</gene>
<dbReference type="InterPro" id="IPR050515">
    <property type="entry name" value="Beta-lactam/transpept"/>
</dbReference>
<dbReference type="InterPro" id="IPR005543">
    <property type="entry name" value="PASTA_dom"/>
</dbReference>
<keyword evidence="4" id="KW-1133">Transmembrane helix</keyword>
<feature type="transmembrane region" description="Helical" evidence="4">
    <location>
        <begin position="12"/>
        <end position="35"/>
    </location>
</feature>
<dbReference type="Proteomes" id="UP000438914">
    <property type="component" value="Unassembled WGS sequence"/>
</dbReference>
<dbReference type="CDD" id="cd06575">
    <property type="entry name" value="PASTA_Pbp2x-like_2"/>
    <property type="match status" value="1"/>
</dbReference>
<dbReference type="SUPFAM" id="SSF54184">
    <property type="entry name" value="Penicillin-binding protein 2x (pbp-2x), c-terminal domain"/>
    <property type="match status" value="1"/>
</dbReference>
<evidence type="ECO:0000256" key="2">
    <source>
        <dbReference type="ARBA" id="ARBA00022645"/>
    </source>
</evidence>
<name>A0A7K0KE41_9BACT</name>
<dbReference type="Gene3D" id="3.90.1310.10">
    <property type="entry name" value="Penicillin-binding protein 2a (Domain 2)"/>
    <property type="match status" value="1"/>
</dbReference>
<keyword evidence="7" id="KW-1185">Reference proteome</keyword>
<evidence type="ECO:0000259" key="5">
    <source>
        <dbReference type="PROSITE" id="PS51178"/>
    </source>
</evidence>
<evidence type="ECO:0000313" key="7">
    <source>
        <dbReference type="Proteomes" id="UP000438914"/>
    </source>
</evidence>
<evidence type="ECO:0000256" key="4">
    <source>
        <dbReference type="SAM" id="Phobius"/>
    </source>
</evidence>
<dbReference type="GO" id="GO:0005886">
    <property type="term" value="C:plasma membrane"/>
    <property type="evidence" value="ECO:0007669"/>
    <property type="project" value="TreeGrafter"/>
</dbReference>